<evidence type="ECO:0000256" key="1">
    <source>
        <dbReference type="ARBA" id="ARBA00001962"/>
    </source>
</evidence>
<dbReference type="GO" id="GO:0006559">
    <property type="term" value="P:L-phenylalanine catabolic process"/>
    <property type="evidence" value="ECO:0007669"/>
    <property type="project" value="UniProtKB-UniPathway"/>
</dbReference>
<dbReference type="InterPro" id="IPR014710">
    <property type="entry name" value="RmlC-like_jellyroll"/>
</dbReference>
<evidence type="ECO:0000256" key="10">
    <source>
        <dbReference type="ARBA" id="ARBA00023004"/>
    </source>
</evidence>
<evidence type="ECO:0000256" key="2">
    <source>
        <dbReference type="ARBA" id="ARBA00004704"/>
    </source>
</evidence>
<dbReference type="PANTHER" id="PTHR11056">
    <property type="entry name" value="HOMOGENTISATE 1,2-DIOXYGENASE"/>
    <property type="match status" value="1"/>
</dbReference>
<feature type="domain" description="Homogentisate 1,2-dioxygenase C-terminal" evidence="16">
    <location>
        <begin position="1"/>
        <end position="141"/>
    </location>
</feature>
<dbReference type="EMBL" id="KQ434923">
    <property type="protein sequence ID" value="KZC11521.1"/>
    <property type="molecule type" value="Genomic_DNA"/>
</dbReference>
<evidence type="ECO:0000256" key="14">
    <source>
        <dbReference type="ARBA" id="ARBA00033225"/>
    </source>
</evidence>
<dbReference type="Gene3D" id="2.60.120.10">
    <property type="entry name" value="Jelly Rolls"/>
    <property type="match status" value="1"/>
</dbReference>
<dbReference type="GO" id="GO:0046872">
    <property type="term" value="F:metal ion binding"/>
    <property type="evidence" value="ECO:0007669"/>
    <property type="project" value="UniProtKB-KW"/>
</dbReference>
<dbReference type="InterPro" id="IPR046451">
    <property type="entry name" value="HgmA_C"/>
</dbReference>
<accession>A0A154PI33</accession>
<feature type="binding site" evidence="15">
    <location>
        <position position="57"/>
    </location>
    <ligand>
        <name>homogentisate</name>
        <dbReference type="ChEBI" id="CHEBI:16169"/>
    </ligand>
</feature>
<feature type="binding site" evidence="15">
    <location>
        <position position="48"/>
    </location>
    <ligand>
        <name>Fe cation</name>
        <dbReference type="ChEBI" id="CHEBI:24875"/>
    </ligand>
</feature>
<feature type="binding site" evidence="15">
    <location>
        <position position="42"/>
    </location>
    <ligand>
        <name>Fe cation</name>
        <dbReference type="ChEBI" id="CHEBI:24875"/>
    </ligand>
</feature>
<evidence type="ECO:0000256" key="11">
    <source>
        <dbReference type="ARBA" id="ARBA00023232"/>
    </source>
</evidence>
<dbReference type="UniPathway" id="UPA00139">
    <property type="reaction ID" value="UER00339"/>
</dbReference>
<dbReference type="OrthoDB" id="1689029at2759"/>
<name>A0A154PI33_DUFNO</name>
<evidence type="ECO:0000256" key="12">
    <source>
        <dbReference type="ARBA" id="ARBA00030235"/>
    </source>
</evidence>
<organism evidence="17 18">
    <name type="scientific">Dufourea novaeangliae</name>
    <name type="common">Sweat bee</name>
    <dbReference type="NCBI Taxonomy" id="178035"/>
    <lineage>
        <taxon>Eukaryota</taxon>
        <taxon>Metazoa</taxon>
        <taxon>Ecdysozoa</taxon>
        <taxon>Arthropoda</taxon>
        <taxon>Hexapoda</taxon>
        <taxon>Insecta</taxon>
        <taxon>Pterygota</taxon>
        <taxon>Neoptera</taxon>
        <taxon>Endopterygota</taxon>
        <taxon>Hymenoptera</taxon>
        <taxon>Apocrita</taxon>
        <taxon>Aculeata</taxon>
        <taxon>Apoidea</taxon>
        <taxon>Anthophila</taxon>
        <taxon>Halictidae</taxon>
        <taxon>Rophitinae</taxon>
        <taxon>Dufourea</taxon>
    </lineage>
</organism>
<dbReference type="SUPFAM" id="SSF51182">
    <property type="entry name" value="RmlC-like cupins"/>
    <property type="match status" value="1"/>
</dbReference>
<dbReference type="InterPro" id="IPR011051">
    <property type="entry name" value="RmlC_Cupin_sf"/>
</dbReference>
<evidence type="ECO:0000256" key="6">
    <source>
        <dbReference type="ARBA" id="ARBA00022723"/>
    </source>
</evidence>
<proteinExistence type="inferred from homology"/>
<dbReference type="GO" id="GO:0005737">
    <property type="term" value="C:cytoplasm"/>
    <property type="evidence" value="ECO:0007669"/>
    <property type="project" value="TreeGrafter"/>
</dbReference>
<keyword evidence="10 15" id="KW-0408">Iron</keyword>
<gene>
    <name evidence="17" type="ORF">WN55_03080</name>
</gene>
<comment type="similarity">
    <text evidence="3">Belongs to the homogentisate dioxygenase family.</text>
</comment>
<dbReference type="GO" id="GO:0006572">
    <property type="term" value="P:L-tyrosine catabolic process"/>
    <property type="evidence" value="ECO:0007669"/>
    <property type="project" value="UniProtKB-KW"/>
</dbReference>
<dbReference type="Proteomes" id="UP000076502">
    <property type="component" value="Unassembled WGS sequence"/>
</dbReference>
<comment type="pathway">
    <text evidence="2">Amino-acid degradation; L-phenylalanine degradation; acetoacetate and fumarate from L-phenylalanine: step 4/6.</text>
</comment>
<dbReference type="FunFam" id="2.60.120.10:FF:000034">
    <property type="entry name" value="Homogentisate 1,2-dioxygenase"/>
    <property type="match status" value="1"/>
</dbReference>
<dbReference type="Pfam" id="PF04209">
    <property type="entry name" value="HgmA_C"/>
    <property type="match status" value="1"/>
</dbReference>
<evidence type="ECO:0000256" key="13">
    <source>
        <dbReference type="ARBA" id="ARBA00030437"/>
    </source>
</evidence>
<feature type="binding site" evidence="15">
    <location>
        <position position="78"/>
    </location>
    <ligand>
        <name>homogentisate</name>
        <dbReference type="ChEBI" id="CHEBI:16169"/>
    </ligand>
</feature>
<evidence type="ECO:0000256" key="4">
    <source>
        <dbReference type="ARBA" id="ARBA00013127"/>
    </source>
</evidence>
<dbReference type="AlphaFoldDB" id="A0A154PI33"/>
<evidence type="ECO:0000256" key="3">
    <source>
        <dbReference type="ARBA" id="ARBA00007757"/>
    </source>
</evidence>
<evidence type="ECO:0000313" key="18">
    <source>
        <dbReference type="Proteomes" id="UP000076502"/>
    </source>
</evidence>
<dbReference type="STRING" id="178035.A0A154PI33"/>
<feature type="binding site" evidence="15">
    <location>
        <position position="78"/>
    </location>
    <ligand>
        <name>Fe cation</name>
        <dbReference type="ChEBI" id="CHEBI:24875"/>
    </ligand>
</feature>
<feature type="non-terminal residue" evidence="17">
    <location>
        <position position="1"/>
    </location>
</feature>
<dbReference type="GO" id="GO:0004411">
    <property type="term" value="F:homogentisate 1,2-dioxygenase activity"/>
    <property type="evidence" value="ECO:0007669"/>
    <property type="project" value="UniProtKB-EC"/>
</dbReference>
<keyword evidence="7" id="KW-0828">Tyrosine catabolism</keyword>
<dbReference type="InterPro" id="IPR005708">
    <property type="entry name" value="Homogentis_dOase"/>
</dbReference>
<evidence type="ECO:0000259" key="16">
    <source>
        <dbReference type="Pfam" id="PF04209"/>
    </source>
</evidence>
<evidence type="ECO:0000256" key="5">
    <source>
        <dbReference type="ARBA" id="ARBA00018757"/>
    </source>
</evidence>
<evidence type="ECO:0000256" key="15">
    <source>
        <dbReference type="PIRSR" id="PIRSR605708-2"/>
    </source>
</evidence>
<evidence type="ECO:0000256" key="9">
    <source>
        <dbReference type="ARBA" id="ARBA00023002"/>
    </source>
</evidence>
<keyword evidence="8 17" id="KW-0223">Dioxygenase</keyword>
<keyword evidence="11" id="KW-0585">Phenylalanine catabolism</keyword>
<keyword evidence="18" id="KW-1185">Reference proteome</keyword>
<protein>
    <recommendedName>
        <fullName evidence="5">Homogentisate 1,2-dioxygenase</fullName>
        <ecNumber evidence="4">1.13.11.5</ecNumber>
    </recommendedName>
    <alternativeName>
        <fullName evidence="12">Homogentisate oxygenase</fullName>
    </alternativeName>
    <alternativeName>
        <fullName evidence="13">Homogentisic acid oxidase</fullName>
    </alternativeName>
    <alternativeName>
        <fullName evidence="14">Homogentisicase</fullName>
    </alternativeName>
</protein>
<evidence type="ECO:0000256" key="7">
    <source>
        <dbReference type="ARBA" id="ARBA00022878"/>
    </source>
</evidence>
<feature type="non-terminal residue" evidence="17">
    <location>
        <position position="145"/>
    </location>
</feature>
<sequence>DPSIFTVLTCPSRKPGTAAADFVIFPPRWSVQEHTFRPPYYHRNCMSEFMGLVNGRYEAKEESFHPGGASLHSIMTPHGPDTRCFETAANNELRPERVADGTQAFMFETCYSMTVTEWALTVCNKLDDNYNDCWQGLRKHFDPNA</sequence>
<evidence type="ECO:0000313" key="17">
    <source>
        <dbReference type="EMBL" id="KZC11521.1"/>
    </source>
</evidence>
<keyword evidence="9" id="KW-0560">Oxidoreductase</keyword>
<comment type="cofactor">
    <cofactor evidence="1 15">
        <name>Fe cation</name>
        <dbReference type="ChEBI" id="CHEBI:24875"/>
    </cofactor>
</comment>
<dbReference type="EC" id="1.13.11.5" evidence="4"/>
<dbReference type="PANTHER" id="PTHR11056:SF0">
    <property type="entry name" value="HOMOGENTISATE 1,2-DIOXYGENASE"/>
    <property type="match status" value="1"/>
</dbReference>
<reference evidence="17 18" key="1">
    <citation type="submission" date="2015-07" db="EMBL/GenBank/DDBJ databases">
        <title>The genome of Dufourea novaeangliae.</title>
        <authorList>
            <person name="Pan H."/>
            <person name="Kapheim K."/>
        </authorList>
    </citation>
    <scope>NUCLEOTIDE SEQUENCE [LARGE SCALE GENOMIC DNA]</scope>
    <source>
        <strain evidence="17">0120121106</strain>
        <tissue evidence="17">Whole body</tissue>
    </source>
</reference>
<keyword evidence="6 15" id="KW-0479">Metal-binding</keyword>
<evidence type="ECO:0000256" key="8">
    <source>
        <dbReference type="ARBA" id="ARBA00022964"/>
    </source>
</evidence>